<reference evidence="2 5" key="1">
    <citation type="submission" date="2016-02" db="EMBL/GenBank/DDBJ databases">
        <authorList>
            <person name="Teng J.L."/>
            <person name="Tang Y."/>
            <person name="Huang Y."/>
            <person name="Guo F."/>
            <person name="Wei W."/>
            <person name="Chen J.H."/>
            <person name="Wong S.Y."/>
            <person name="Lau S.K."/>
            <person name="Woo P.C."/>
        </authorList>
    </citation>
    <scope>NUCLEOTIDE SEQUENCE [LARGE SCALE GENOMIC DNA]</scope>
    <source>
        <strain evidence="2 5">JCM 13375</strain>
    </source>
</reference>
<proteinExistence type="predicted"/>
<dbReference type="Proteomes" id="UP000070258">
    <property type="component" value="Unassembled WGS sequence"/>
</dbReference>
<dbReference type="OrthoDB" id="4578807at2"/>
<gene>
    <name evidence="3" type="ORF">AXK60_02520</name>
    <name evidence="2" type="ORF">AXK61_01805</name>
</gene>
<dbReference type="EMBL" id="LSRF01000001">
    <property type="protein sequence ID" value="KXP14775.1"/>
    <property type="molecule type" value="Genomic_DNA"/>
</dbReference>
<feature type="transmembrane region" description="Helical" evidence="1">
    <location>
        <begin position="90"/>
        <end position="112"/>
    </location>
</feature>
<sequence length="155" mass="17431">MLETLIRWAAFFGGWLLVAGPLVQSRLELDAEASELSGIRATVEATAPPSRLSRWWWLFPPVAVYLTRRRQAAYVATLREVLTAEQMSKLAHFFAVARAWLLVASGAALIALKETYELSHHQHWEPWGFWALTAFAVIAIGGLNTATWKRPDSRT</sequence>
<keyword evidence="1" id="KW-0812">Transmembrane</keyword>
<evidence type="ECO:0000256" key="1">
    <source>
        <dbReference type="SAM" id="Phobius"/>
    </source>
</evidence>
<dbReference type="AlphaFoldDB" id="A0A138AWE9"/>
<keyword evidence="5" id="KW-1185">Reference proteome</keyword>
<evidence type="ECO:0000313" key="3">
    <source>
        <dbReference type="EMBL" id="KXP14775.1"/>
    </source>
</evidence>
<dbReference type="STRING" id="239498.AXK60_02520"/>
<accession>A0A138AWE9</accession>
<reference evidence="4" key="3">
    <citation type="submission" date="2016-02" db="EMBL/GenBank/DDBJ databases">
        <authorList>
            <person name="Wen L."/>
            <person name="He K."/>
            <person name="Yang H."/>
        </authorList>
    </citation>
    <scope>NUCLEOTIDE SEQUENCE [LARGE SCALE GENOMIC DNA]</scope>
    <source>
        <strain evidence="4">JCM 15929</strain>
    </source>
</reference>
<comment type="caution">
    <text evidence="3">The sequence shown here is derived from an EMBL/GenBank/DDBJ whole genome shotgun (WGS) entry which is preliminary data.</text>
</comment>
<name>A0A138AWE9_9ACTN</name>
<protein>
    <submittedName>
        <fullName evidence="3">Uncharacterized protein</fullName>
    </submittedName>
</protein>
<evidence type="ECO:0000313" key="4">
    <source>
        <dbReference type="Proteomes" id="UP000070258"/>
    </source>
</evidence>
<dbReference type="Proteomes" id="UP000070409">
    <property type="component" value="Unassembled WGS sequence"/>
</dbReference>
<keyword evidence="1" id="KW-1133">Transmembrane helix</keyword>
<evidence type="ECO:0000313" key="2">
    <source>
        <dbReference type="EMBL" id="KXP01560.1"/>
    </source>
</evidence>
<reference evidence="3" key="2">
    <citation type="submission" date="2016-02" db="EMBL/GenBank/DDBJ databases">
        <authorList>
            <person name="Teng J.L."/>
            <person name="Yang Y."/>
            <person name="Huang Y."/>
            <person name="Guo F."/>
            <person name="Wei W."/>
            <person name="Chen J.H."/>
            <person name="Wong S.Y."/>
            <person name="Lau S.K."/>
            <person name="Woo P.C."/>
        </authorList>
    </citation>
    <scope>NUCLEOTIDE SEQUENCE</scope>
    <source>
        <strain evidence="3">JCM 15929</strain>
    </source>
</reference>
<dbReference type="RefSeq" id="WP_068569386.1">
    <property type="nucleotide sequence ID" value="NZ_LSRE01000001.1"/>
</dbReference>
<organism evidence="3 4">
    <name type="scientific">Tsukamurella pseudospumae</name>
    <dbReference type="NCBI Taxonomy" id="239498"/>
    <lineage>
        <taxon>Bacteria</taxon>
        <taxon>Bacillati</taxon>
        <taxon>Actinomycetota</taxon>
        <taxon>Actinomycetes</taxon>
        <taxon>Mycobacteriales</taxon>
        <taxon>Tsukamurellaceae</taxon>
        <taxon>Tsukamurella</taxon>
    </lineage>
</organism>
<feature type="transmembrane region" description="Helical" evidence="1">
    <location>
        <begin position="127"/>
        <end position="146"/>
    </location>
</feature>
<dbReference type="EMBL" id="LSRE01000001">
    <property type="protein sequence ID" value="KXP01560.1"/>
    <property type="molecule type" value="Genomic_DNA"/>
</dbReference>
<evidence type="ECO:0000313" key="5">
    <source>
        <dbReference type="Proteomes" id="UP000070409"/>
    </source>
</evidence>
<keyword evidence="1" id="KW-0472">Membrane</keyword>